<dbReference type="STRING" id="388950.GCA_001611675_01625"/>
<evidence type="ECO:0000313" key="2">
    <source>
        <dbReference type="EMBL" id="SFU67986.1"/>
    </source>
</evidence>
<dbReference type="OrthoDB" id="9805924at2"/>
<accession>A0A1I7I5B8</accession>
<protein>
    <submittedName>
        <fullName evidence="2">Acetyltransferase (GNAT) family protein</fullName>
    </submittedName>
</protein>
<dbReference type="InterPro" id="IPR000182">
    <property type="entry name" value="GNAT_dom"/>
</dbReference>
<evidence type="ECO:0000313" key="3">
    <source>
        <dbReference type="Proteomes" id="UP000182491"/>
    </source>
</evidence>
<dbReference type="Gene3D" id="3.40.630.30">
    <property type="match status" value="1"/>
</dbReference>
<name>A0A1I7I5B8_9BACT</name>
<dbReference type="GO" id="GO:0016747">
    <property type="term" value="F:acyltransferase activity, transferring groups other than amino-acyl groups"/>
    <property type="evidence" value="ECO:0007669"/>
    <property type="project" value="InterPro"/>
</dbReference>
<dbReference type="InterPro" id="IPR016181">
    <property type="entry name" value="Acyl_CoA_acyltransferase"/>
</dbReference>
<dbReference type="CDD" id="cd04301">
    <property type="entry name" value="NAT_SF"/>
    <property type="match status" value="1"/>
</dbReference>
<dbReference type="Proteomes" id="UP000182491">
    <property type="component" value="Unassembled WGS sequence"/>
</dbReference>
<sequence>MNRTATPAYTLREIAGLPAMLAQYPLIRQLNPLLDLERYEELLRIMLPQNYRMVGAFSESGTCVGLSGFWIAAKFYSGKYLEVDNFVVEEAHRSAGVGKLLSDWMLQLASQEGCHTIMLDAYVTNSAAHRFYFREGFHIKSYHFFKTLTP</sequence>
<reference evidence="3" key="1">
    <citation type="submission" date="2016-10" db="EMBL/GenBank/DDBJ databases">
        <authorList>
            <person name="Varghese N."/>
        </authorList>
    </citation>
    <scope>NUCLEOTIDE SEQUENCE [LARGE SCALE GENOMIC DNA]</scope>
    <source>
        <strain evidence="3">DSM 18820</strain>
    </source>
</reference>
<feature type="domain" description="N-acetyltransferase" evidence="1">
    <location>
        <begin position="9"/>
        <end position="150"/>
    </location>
</feature>
<keyword evidence="2" id="KW-0808">Transferase</keyword>
<gene>
    <name evidence="2" type="ORF">SAMN04487941_1918</name>
</gene>
<keyword evidence="3" id="KW-1185">Reference proteome</keyword>
<proteinExistence type="predicted"/>
<dbReference type="RefSeq" id="WP_068837671.1">
    <property type="nucleotide sequence ID" value="NZ_BMXC01000002.1"/>
</dbReference>
<dbReference type="AlphaFoldDB" id="A0A1I7I5B8"/>
<evidence type="ECO:0000259" key="1">
    <source>
        <dbReference type="PROSITE" id="PS51186"/>
    </source>
</evidence>
<dbReference type="EMBL" id="FPCA01000002">
    <property type="protein sequence ID" value="SFU67986.1"/>
    <property type="molecule type" value="Genomic_DNA"/>
</dbReference>
<dbReference type="Pfam" id="PF00583">
    <property type="entry name" value="Acetyltransf_1"/>
    <property type="match status" value="1"/>
</dbReference>
<dbReference type="PROSITE" id="PS51186">
    <property type="entry name" value="GNAT"/>
    <property type="match status" value="1"/>
</dbReference>
<organism evidence="2 3">
    <name type="scientific">Pontibacter akesuensis</name>
    <dbReference type="NCBI Taxonomy" id="388950"/>
    <lineage>
        <taxon>Bacteria</taxon>
        <taxon>Pseudomonadati</taxon>
        <taxon>Bacteroidota</taxon>
        <taxon>Cytophagia</taxon>
        <taxon>Cytophagales</taxon>
        <taxon>Hymenobacteraceae</taxon>
        <taxon>Pontibacter</taxon>
    </lineage>
</organism>
<dbReference type="SUPFAM" id="SSF55729">
    <property type="entry name" value="Acyl-CoA N-acyltransferases (Nat)"/>
    <property type="match status" value="1"/>
</dbReference>